<protein>
    <submittedName>
        <fullName evidence="2">Uncharacterized protein</fullName>
    </submittedName>
</protein>
<evidence type="ECO:0000313" key="2">
    <source>
        <dbReference type="EMBL" id="CAD6209148.1"/>
    </source>
</evidence>
<dbReference type="AlphaFoldDB" id="A0A811ML31"/>
<name>A0A811ML31_9POAL</name>
<comment type="caution">
    <text evidence="2">The sequence shown here is derived from an EMBL/GenBank/DDBJ whole genome shotgun (WGS) entry which is preliminary data.</text>
</comment>
<organism evidence="2 3">
    <name type="scientific">Miscanthus lutarioriparius</name>
    <dbReference type="NCBI Taxonomy" id="422564"/>
    <lineage>
        <taxon>Eukaryota</taxon>
        <taxon>Viridiplantae</taxon>
        <taxon>Streptophyta</taxon>
        <taxon>Embryophyta</taxon>
        <taxon>Tracheophyta</taxon>
        <taxon>Spermatophyta</taxon>
        <taxon>Magnoliopsida</taxon>
        <taxon>Liliopsida</taxon>
        <taxon>Poales</taxon>
        <taxon>Poaceae</taxon>
        <taxon>PACMAD clade</taxon>
        <taxon>Panicoideae</taxon>
        <taxon>Andropogonodae</taxon>
        <taxon>Andropogoneae</taxon>
        <taxon>Saccharinae</taxon>
        <taxon>Miscanthus</taxon>
    </lineage>
</organism>
<sequence>MPFQMFAYRVMETEKTAAGTHASKDRATDSSSEENMLCGNENRVGASTPDDDASTMSSGTVRLRSNNTMRI</sequence>
<evidence type="ECO:0000313" key="3">
    <source>
        <dbReference type="Proteomes" id="UP000604825"/>
    </source>
</evidence>
<keyword evidence="3" id="KW-1185">Reference proteome</keyword>
<feature type="compositionally biased region" description="Polar residues" evidence="1">
    <location>
        <begin position="54"/>
        <end position="71"/>
    </location>
</feature>
<gene>
    <name evidence="2" type="ORF">NCGR_LOCUS5394</name>
</gene>
<feature type="region of interest" description="Disordered" evidence="1">
    <location>
        <begin position="40"/>
        <end position="71"/>
    </location>
</feature>
<reference evidence="2" key="1">
    <citation type="submission" date="2020-10" db="EMBL/GenBank/DDBJ databases">
        <authorList>
            <person name="Han B."/>
            <person name="Lu T."/>
            <person name="Zhao Q."/>
            <person name="Huang X."/>
            <person name="Zhao Y."/>
        </authorList>
    </citation>
    <scope>NUCLEOTIDE SEQUENCE</scope>
</reference>
<dbReference type="Proteomes" id="UP000604825">
    <property type="component" value="Unassembled WGS sequence"/>
</dbReference>
<evidence type="ECO:0000256" key="1">
    <source>
        <dbReference type="SAM" id="MobiDB-lite"/>
    </source>
</evidence>
<accession>A0A811ML31</accession>
<feature type="region of interest" description="Disordered" evidence="1">
    <location>
        <begin position="16"/>
        <end position="35"/>
    </location>
</feature>
<proteinExistence type="predicted"/>
<dbReference type="EMBL" id="CAJGYO010000002">
    <property type="protein sequence ID" value="CAD6209148.1"/>
    <property type="molecule type" value="Genomic_DNA"/>
</dbReference>
<dbReference type="OrthoDB" id="10577958at2759"/>